<evidence type="ECO:0000313" key="3">
    <source>
        <dbReference type="Proteomes" id="UP001241472"/>
    </source>
</evidence>
<comment type="caution">
    <text evidence="2">The sequence shown here is derived from an EMBL/GenBank/DDBJ whole genome shotgun (WGS) entry which is preliminary data.</text>
</comment>
<sequence length="116" mass="12783">MAASFNRGRINCAPLTISPIARSHMMGLPPNLEAVASIYDYFPVVSMGLMVRVKSTGILCQWRGRALKNLDQRKATAALNLMQSRIDENYDWSQRKGNQQPDGSGRARDEGSAAIT</sequence>
<feature type="compositionally biased region" description="Polar residues" evidence="1">
    <location>
        <begin position="91"/>
        <end position="102"/>
    </location>
</feature>
<evidence type="ECO:0000256" key="1">
    <source>
        <dbReference type="SAM" id="MobiDB-lite"/>
    </source>
</evidence>
<feature type="region of interest" description="Disordered" evidence="1">
    <location>
        <begin position="90"/>
        <end position="116"/>
    </location>
</feature>
<proteinExistence type="predicted"/>
<gene>
    <name evidence="2" type="ORF">J2T09_002374</name>
</gene>
<feature type="compositionally biased region" description="Basic and acidic residues" evidence="1">
    <location>
        <begin position="105"/>
        <end position="116"/>
    </location>
</feature>
<reference evidence="2 3" key="1">
    <citation type="submission" date="2023-07" db="EMBL/GenBank/DDBJ databases">
        <title>Sorghum-associated microbial communities from plants grown in Nebraska, USA.</title>
        <authorList>
            <person name="Schachtman D."/>
        </authorList>
    </citation>
    <scope>NUCLEOTIDE SEQUENCE [LARGE SCALE GENOMIC DNA]</scope>
    <source>
        <strain evidence="2 3">DS1307</strain>
    </source>
</reference>
<name>A0ABT9PT38_9HYPH</name>
<dbReference type="EMBL" id="JAUSRF010000006">
    <property type="protein sequence ID" value="MDP9837622.1"/>
    <property type="molecule type" value="Genomic_DNA"/>
</dbReference>
<protein>
    <submittedName>
        <fullName evidence="2">Uncharacterized protein</fullName>
    </submittedName>
</protein>
<keyword evidence="3" id="KW-1185">Reference proteome</keyword>
<dbReference type="Proteomes" id="UP001241472">
    <property type="component" value="Unassembled WGS sequence"/>
</dbReference>
<organism evidence="2 3">
    <name type="scientific">Neorhizobium huautlense</name>
    <dbReference type="NCBI Taxonomy" id="67774"/>
    <lineage>
        <taxon>Bacteria</taxon>
        <taxon>Pseudomonadati</taxon>
        <taxon>Pseudomonadota</taxon>
        <taxon>Alphaproteobacteria</taxon>
        <taxon>Hyphomicrobiales</taxon>
        <taxon>Rhizobiaceae</taxon>
        <taxon>Rhizobium/Agrobacterium group</taxon>
        <taxon>Neorhizobium</taxon>
    </lineage>
</organism>
<evidence type="ECO:0000313" key="2">
    <source>
        <dbReference type="EMBL" id="MDP9837622.1"/>
    </source>
</evidence>
<accession>A0ABT9PT38</accession>